<sequence length="547" mass="60184">MKRRYYCREENQDVSRQDMQLPAVKTRIQAFMDSRGFPKLWADDEYTTYFEKIFGTDRERQRAYLRGILAEDKVRLTAGNRVTGALLASGLTRMMFTTNFDSVVERAVAEVSGRSISAFHLEGPTAANQAFANEEWPIYCKLHGDFRYDSVKNLSADLAQQDGALAGCMLTSAGRFGFIVAGYSGRDESVMSLFRQALGRPNPFPHGLFWTGMRGAPVLPAVSELIEAAVSAGVRAAYVEVDTFDALMLRMWRNLPSRPSDLEAKVRKSLPAAVSIAVPSPGTAPPLLRLNALPIAALPSRALMVRPREDIDWPSLRTIQSEAESRILVTKAPNILCWGEPDTIAKAFKRHAAKIEGVDIPSDLIAGDALPLKGFVEEGIATALARDRPLLIRRRGNSPILIADAHAQDLSPLQPLSSAIGKLTGQVTGVFAPVDDEHPTPAKVFWAEAVRVSITQKNGATWLLVDPHIWIWPPRARNAAREFLDERRKDRLNAKFDGILTAWIQVLAGTAKRGAVVEFSAFEDLEADANPSFTFGSRTGFSMGHVG</sequence>
<name>G6E9H9_9SPHN</name>
<proteinExistence type="predicted"/>
<dbReference type="EMBL" id="AGFM01000011">
    <property type="protein sequence ID" value="EHJ61996.1"/>
    <property type="molecule type" value="Genomic_DNA"/>
</dbReference>
<reference evidence="1 2" key="1">
    <citation type="journal article" date="2012" name="J. Bacteriol.">
        <title>Genome sequence of benzo(a)pyrene-degrading bacterium Novosphingobium pentaromativorans US6-1.</title>
        <authorList>
            <person name="Luo Y.R."/>
            <person name="Kang S.G."/>
            <person name="Kim S.J."/>
            <person name="Kim M.R."/>
            <person name="Li N."/>
            <person name="Lee J.H."/>
            <person name="Kwon K.K."/>
        </authorList>
    </citation>
    <scope>NUCLEOTIDE SEQUENCE [LARGE SCALE GENOMIC DNA]</scope>
    <source>
        <strain evidence="1 2">US6-1</strain>
    </source>
</reference>
<dbReference type="Proteomes" id="UP000004030">
    <property type="component" value="Unassembled WGS sequence"/>
</dbReference>
<dbReference type="STRING" id="1088721.JI59_15110"/>
<dbReference type="eggNOG" id="COG0846">
    <property type="taxonomic scope" value="Bacteria"/>
</dbReference>
<dbReference type="KEGG" id="npn:JI59_15110"/>
<comment type="caution">
    <text evidence="1">The sequence shown here is derived from an EMBL/GenBank/DDBJ whole genome shotgun (WGS) entry which is preliminary data.</text>
</comment>
<organism evidence="1 2">
    <name type="scientific">Novosphingobium pentaromativorans US6-1</name>
    <dbReference type="NCBI Taxonomy" id="1088721"/>
    <lineage>
        <taxon>Bacteria</taxon>
        <taxon>Pseudomonadati</taxon>
        <taxon>Pseudomonadota</taxon>
        <taxon>Alphaproteobacteria</taxon>
        <taxon>Sphingomonadales</taxon>
        <taxon>Sphingomonadaceae</taxon>
        <taxon>Novosphingobium</taxon>
    </lineage>
</organism>
<dbReference type="AlphaFoldDB" id="G6E9H9"/>
<evidence type="ECO:0000313" key="2">
    <source>
        <dbReference type="Proteomes" id="UP000004030"/>
    </source>
</evidence>
<dbReference type="PATRIC" id="fig|1088721.3.peg.988"/>
<protein>
    <submittedName>
        <fullName evidence="1">Uncharacterized protein</fullName>
    </submittedName>
</protein>
<evidence type="ECO:0000313" key="1">
    <source>
        <dbReference type="EMBL" id="EHJ61996.1"/>
    </source>
</evidence>
<accession>G6E9H9</accession>
<keyword evidence="2" id="KW-1185">Reference proteome</keyword>
<dbReference type="Pfam" id="PF13289">
    <property type="entry name" value="SIR2_2"/>
    <property type="match status" value="1"/>
</dbReference>
<gene>
    <name evidence="1" type="ORF">NSU_1000</name>
</gene>